<dbReference type="OrthoDB" id="9801841at2"/>
<dbReference type="InParanoid" id="C7Q311"/>
<proteinExistence type="predicted"/>
<accession>C7Q311</accession>
<sequence length="132" mass="14579">MTDTTTPTAAEQAAAHLIEKLERMANNSVSLATYFENAAKATRSREWISKHKESAEFHRAFASQVDEVLYRLITQAGGYPGIPGDGWRDNEGDVWVLCADNMLRLLDDETTSRDPDDLAGEYGPMEPVGSES</sequence>
<evidence type="ECO:0000313" key="2">
    <source>
        <dbReference type="EMBL" id="ACU71903.1"/>
    </source>
</evidence>
<name>C7Q311_CATAD</name>
<keyword evidence="3" id="KW-1185">Reference proteome</keyword>
<dbReference type="Proteomes" id="UP000000851">
    <property type="component" value="Chromosome"/>
</dbReference>
<gene>
    <name evidence="2" type="ordered locus">Caci_2994</name>
</gene>
<evidence type="ECO:0000256" key="1">
    <source>
        <dbReference type="SAM" id="MobiDB-lite"/>
    </source>
</evidence>
<organism evidence="2 3">
    <name type="scientific">Catenulispora acidiphila (strain DSM 44928 / JCM 14897 / NBRC 102108 / NRRL B-24433 / ID139908)</name>
    <dbReference type="NCBI Taxonomy" id="479433"/>
    <lineage>
        <taxon>Bacteria</taxon>
        <taxon>Bacillati</taxon>
        <taxon>Actinomycetota</taxon>
        <taxon>Actinomycetes</taxon>
        <taxon>Catenulisporales</taxon>
        <taxon>Catenulisporaceae</taxon>
        <taxon>Catenulispora</taxon>
    </lineage>
</organism>
<dbReference type="AlphaFoldDB" id="C7Q311"/>
<dbReference type="KEGG" id="cai:Caci_2994"/>
<dbReference type="EMBL" id="CP001700">
    <property type="protein sequence ID" value="ACU71903.1"/>
    <property type="molecule type" value="Genomic_DNA"/>
</dbReference>
<dbReference type="HOGENOM" id="CLU_1913303_0_0_11"/>
<reference evidence="2 3" key="1">
    <citation type="journal article" date="2009" name="Stand. Genomic Sci.">
        <title>Complete genome sequence of Catenulispora acidiphila type strain (ID 139908).</title>
        <authorList>
            <person name="Copeland A."/>
            <person name="Lapidus A."/>
            <person name="Glavina Del Rio T."/>
            <person name="Nolan M."/>
            <person name="Lucas S."/>
            <person name="Chen F."/>
            <person name="Tice H."/>
            <person name="Cheng J.F."/>
            <person name="Bruce D."/>
            <person name="Goodwin L."/>
            <person name="Pitluck S."/>
            <person name="Mikhailova N."/>
            <person name="Pati A."/>
            <person name="Ivanova N."/>
            <person name="Mavromatis K."/>
            <person name="Chen A."/>
            <person name="Palaniappan K."/>
            <person name="Chain P."/>
            <person name="Land M."/>
            <person name="Hauser L."/>
            <person name="Chang Y.J."/>
            <person name="Jeffries C.D."/>
            <person name="Chertkov O."/>
            <person name="Brettin T."/>
            <person name="Detter J.C."/>
            <person name="Han C."/>
            <person name="Ali Z."/>
            <person name="Tindall B.J."/>
            <person name="Goker M."/>
            <person name="Bristow J."/>
            <person name="Eisen J.A."/>
            <person name="Markowitz V."/>
            <person name="Hugenholtz P."/>
            <person name="Kyrpides N.C."/>
            <person name="Klenk H.P."/>
        </authorList>
    </citation>
    <scope>NUCLEOTIDE SEQUENCE [LARGE SCALE GENOMIC DNA]</scope>
    <source>
        <strain evidence="3">DSM 44928 / JCM 14897 / NBRC 102108 / NRRL B-24433 / ID139908</strain>
    </source>
</reference>
<dbReference type="RefSeq" id="WP_012787196.1">
    <property type="nucleotide sequence ID" value="NC_013131.1"/>
</dbReference>
<feature type="region of interest" description="Disordered" evidence="1">
    <location>
        <begin position="108"/>
        <end position="132"/>
    </location>
</feature>
<evidence type="ECO:0000313" key="3">
    <source>
        <dbReference type="Proteomes" id="UP000000851"/>
    </source>
</evidence>
<dbReference type="STRING" id="479433.Caci_2994"/>
<protein>
    <submittedName>
        <fullName evidence="2">Uncharacterized protein</fullName>
    </submittedName>
</protein>